<name>A0AAE1TB68_9FABA</name>
<dbReference type="AlphaFoldDB" id="A0AAE1TB68"/>
<reference evidence="1" key="1">
    <citation type="submission" date="2023-10" db="EMBL/GenBank/DDBJ databases">
        <title>Chromosome-level genome of the transformable northern wattle, Acacia crassicarpa.</title>
        <authorList>
            <person name="Massaro I."/>
            <person name="Sinha N.R."/>
            <person name="Poethig S."/>
            <person name="Leichty A.R."/>
        </authorList>
    </citation>
    <scope>NUCLEOTIDE SEQUENCE</scope>
    <source>
        <strain evidence="1">Acra3RX</strain>
        <tissue evidence="1">Leaf</tissue>
    </source>
</reference>
<proteinExistence type="predicted"/>
<dbReference type="EMBL" id="JAWXYG010000003">
    <property type="protein sequence ID" value="KAK4278331.1"/>
    <property type="molecule type" value="Genomic_DNA"/>
</dbReference>
<evidence type="ECO:0000313" key="1">
    <source>
        <dbReference type="EMBL" id="KAK4278331.1"/>
    </source>
</evidence>
<keyword evidence="2" id="KW-1185">Reference proteome</keyword>
<sequence length="35" mass="4137">MANSQKAQILERHQTLMEITCCWLQRHQTLIEAPN</sequence>
<gene>
    <name evidence="1" type="ORF">QN277_016190</name>
</gene>
<protein>
    <submittedName>
        <fullName evidence="1">Uncharacterized protein</fullName>
    </submittedName>
</protein>
<comment type="caution">
    <text evidence="1">The sequence shown here is derived from an EMBL/GenBank/DDBJ whole genome shotgun (WGS) entry which is preliminary data.</text>
</comment>
<evidence type="ECO:0000313" key="2">
    <source>
        <dbReference type="Proteomes" id="UP001293593"/>
    </source>
</evidence>
<dbReference type="Proteomes" id="UP001293593">
    <property type="component" value="Unassembled WGS sequence"/>
</dbReference>
<accession>A0AAE1TB68</accession>
<organism evidence="1 2">
    <name type="scientific">Acacia crassicarpa</name>
    <name type="common">northern wattle</name>
    <dbReference type="NCBI Taxonomy" id="499986"/>
    <lineage>
        <taxon>Eukaryota</taxon>
        <taxon>Viridiplantae</taxon>
        <taxon>Streptophyta</taxon>
        <taxon>Embryophyta</taxon>
        <taxon>Tracheophyta</taxon>
        <taxon>Spermatophyta</taxon>
        <taxon>Magnoliopsida</taxon>
        <taxon>eudicotyledons</taxon>
        <taxon>Gunneridae</taxon>
        <taxon>Pentapetalae</taxon>
        <taxon>rosids</taxon>
        <taxon>fabids</taxon>
        <taxon>Fabales</taxon>
        <taxon>Fabaceae</taxon>
        <taxon>Caesalpinioideae</taxon>
        <taxon>mimosoid clade</taxon>
        <taxon>Acacieae</taxon>
        <taxon>Acacia</taxon>
    </lineage>
</organism>